<dbReference type="RefSeq" id="XP_028477775.1">
    <property type="nucleotide sequence ID" value="XM_028621323.1"/>
</dbReference>
<comment type="similarity">
    <text evidence="2">Belongs to the CLPTM1 family.</text>
</comment>
<feature type="region of interest" description="Disordered" evidence="6">
    <location>
        <begin position="199"/>
        <end position="220"/>
    </location>
</feature>
<feature type="region of interest" description="Disordered" evidence="6">
    <location>
        <begin position="600"/>
        <end position="624"/>
    </location>
</feature>
<keyword evidence="5 7" id="KW-0472">Membrane</keyword>
<feature type="compositionally biased region" description="Basic and acidic residues" evidence="6">
    <location>
        <begin position="610"/>
        <end position="624"/>
    </location>
</feature>
<feature type="compositionally biased region" description="Acidic residues" evidence="6">
    <location>
        <begin position="208"/>
        <end position="218"/>
    </location>
</feature>
<organism evidence="8 9">
    <name type="scientific">Apiotrichum porosum</name>
    <dbReference type="NCBI Taxonomy" id="105984"/>
    <lineage>
        <taxon>Eukaryota</taxon>
        <taxon>Fungi</taxon>
        <taxon>Dikarya</taxon>
        <taxon>Basidiomycota</taxon>
        <taxon>Agaricomycotina</taxon>
        <taxon>Tremellomycetes</taxon>
        <taxon>Trichosporonales</taxon>
        <taxon>Trichosporonaceae</taxon>
        <taxon>Apiotrichum</taxon>
    </lineage>
</organism>
<dbReference type="InterPro" id="IPR008429">
    <property type="entry name" value="CLPTM1"/>
</dbReference>
<comment type="subcellular location">
    <subcellularLocation>
        <location evidence="1">Membrane</location>
        <topology evidence="1">Multi-pass membrane protein</topology>
    </subcellularLocation>
</comment>
<feature type="compositionally biased region" description="Low complexity" evidence="6">
    <location>
        <begin position="1"/>
        <end position="15"/>
    </location>
</feature>
<feature type="transmembrane region" description="Helical" evidence="7">
    <location>
        <begin position="501"/>
        <end position="522"/>
    </location>
</feature>
<comment type="caution">
    <text evidence="8">The sequence shown here is derived from an EMBL/GenBank/DDBJ whole genome shotgun (WGS) entry which is preliminary data.</text>
</comment>
<gene>
    <name evidence="8" type="ORF">EHS24_005845</name>
</gene>
<reference evidence="8 9" key="1">
    <citation type="submission" date="2018-11" db="EMBL/GenBank/DDBJ databases">
        <title>Genome sequence of Apiotrichum porosum DSM 27194.</title>
        <authorList>
            <person name="Aliyu H."/>
            <person name="Gorte O."/>
            <person name="Ochsenreither K."/>
        </authorList>
    </citation>
    <scope>NUCLEOTIDE SEQUENCE [LARGE SCALE GENOMIC DNA]</scope>
    <source>
        <strain evidence="8 9">DSM 27194</strain>
    </source>
</reference>
<evidence type="ECO:0000256" key="3">
    <source>
        <dbReference type="ARBA" id="ARBA00022692"/>
    </source>
</evidence>
<feature type="transmembrane region" description="Helical" evidence="7">
    <location>
        <begin position="472"/>
        <end position="495"/>
    </location>
</feature>
<evidence type="ECO:0000256" key="1">
    <source>
        <dbReference type="ARBA" id="ARBA00004141"/>
    </source>
</evidence>
<dbReference type="GeneID" id="39590388"/>
<dbReference type="GO" id="GO:0012505">
    <property type="term" value="C:endomembrane system"/>
    <property type="evidence" value="ECO:0007669"/>
    <property type="project" value="TreeGrafter"/>
</dbReference>
<evidence type="ECO:0000313" key="9">
    <source>
        <dbReference type="Proteomes" id="UP000279236"/>
    </source>
</evidence>
<accession>A0A427XZR4</accession>
<dbReference type="PANTHER" id="PTHR21347:SF0">
    <property type="entry name" value="LIPID SCRAMBLASE CLPTM1L"/>
    <property type="match status" value="1"/>
</dbReference>
<dbReference type="Pfam" id="PF05602">
    <property type="entry name" value="CLPTM1"/>
    <property type="match status" value="1"/>
</dbReference>
<dbReference type="STRING" id="105984.A0A427XZR4"/>
<evidence type="ECO:0000256" key="7">
    <source>
        <dbReference type="SAM" id="Phobius"/>
    </source>
</evidence>
<dbReference type="OrthoDB" id="378564at2759"/>
<evidence type="ECO:0008006" key="10">
    <source>
        <dbReference type="Google" id="ProtNLM"/>
    </source>
</evidence>
<dbReference type="GO" id="GO:0016020">
    <property type="term" value="C:membrane"/>
    <property type="evidence" value="ECO:0007669"/>
    <property type="project" value="UniProtKB-SubCell"/>
</dbReference>
<dbReference type="Proteomes" id="UP000279236">
    <property type="component" value="Unassembled WGS sequence"/>
</dbReference>
<feature type="transmembrane region" description="Helical" evidence="7">
    <location>
        <begin position="347"/>
        <end position="367"/>
    </location>
</feature>
<dbReference type="PANTHER" id="PTHR21347">
    <property type="entry name" value="CLEFT LIP AND PALATE ASSOCIATED TRANSMEMBRANE PROTEIN-RELATED"/>
    <property type="match status" value="1"/>
</dbReference>
<dbReference type="AlphaFoldDB" id="A0A427XZR4"/>
<feature type="transmembrane region" description="Helical" evidence="7">
    <location>
        <begin position="388"/>
        <end position="406"/>
    </location>
</feature>
<protein>
    <recommendedName>
        <fullName evidence="10">Cleft lip and palate transmembrane protein 1</fullName>
    </recommendedName>
</protein>
<sequence>MPAAAADAVHPAQPAQEENGTGRAIQIARSVAMFVAMQMAMKYGMSYFGMGPKNDAPAVPNEIPVADGGAAVTEGAAAATAASAVGKAAFPASPAWEAGTPMSMYLYVNTAPSPAGIDVQNPNVIWDGLTFGDWKDVREEDLIIDVPETVRAENGSLFMDILLVKDGGSPIGREPGVVANHRKELTRWMPERRVRAEKSLLGKATEEEHTEEEEEHEEDTGVEKRIVSYWSRNLTIAVVSDGGQIDWNAINPALRPYYQVGPKSVDNKNTYFPPIFPNDFWLLKENMVPINQTTPQLPLHVTYNALSGMKFQIFATLTVSFEQASQQQGSGAELDAVKRMLTETNPVLLITTLIVSVLHMLFEFLAFSSDVSHWRKKKENGDLVGVSLNTILTNCFVQLVILLYLHESSEETSWMILFSQGMGLVIEAWKITKVVNVRVRENPGSLIGYKVTFEDKHELTEDELKTQEYDALAFRIVSMVALPCLLAYAGYSLMYNTHRSWYSFVITTLAQAVYMGGFAQLIPQLIINHKLKSVAHMPMKAMVYKTLSTVVDDFFAFIIPQPWLHRLACFRDDAVFVVLLYQRWIYRIDYSRVNEYGQVADEAEVEDEKEGAKKGDKVESKKDK</sequence>
<dbReference type="EMBL" id="RSCE01000003">
    <property type="protein sequence ID" value="RSH84327.1"/>
    <property type="molecule type" value="Genomic_DNA"/>
</dbReference>
<evidence type="ECO:0000256" key="2">
    <source>
        <dbReference type="ARBA" id="ARBA00009310"/>
    </source>
</evidence>
<evidence type="ECO:0000313" key="8">
    <source>
        <dbReference type="EMBL" id="RSH84327.1"/>
    </source>
</evidence>
<keyword evidence="9" id="KW-1185">Reference proteome</keyword>
<name>A0A427XZR4_9TREE</name>
<evidence type="ECO:0000256" key="4">
    <source>
        <dbReference type="ARBA" id="ARBA00022989"/>
    </source>
</evidence>
<keyword evidence="4 7" id="KW-1133">Transmembrane helix</keyword>
<keyword evidence="3 7" id="KW-0812">Transmembrane</keyword>
<evidence type="ECO:0000256" key="5">
    <source>
        <dbReference type="ARBA" id="ARBA00023136"/>
    </source>
</evidence>
<feature type="region of interest" description="Disordered" evidence="6">
    <location>
        <begin position="1"/>
        <end position="21"/>
    </location>
</feature>
<evidence type="ECO:0000256" key="6">
    <source>
        <dbReference type="SAM" id="MobiDB-lite"/>
    </source>
</evidence>
<proteinExistence type="inferred from homology"/>